<proteinExistence type="predicted"/>
<dbReference type="AlphaFoldDB" id="A0A7X5XRR0"/>
<comment type="caution">
    <text evidence="1">The sequence shown here is derived from an EMBL/GenBank/DDBJ whole genome shotgun (WGS) entry which is preliminary data.</text>
</comment>
<dbReference type="Proteomes" id="UP000535078">
    <property type="component" value="Unassembled WGS sequence"/>
</dbReference>
<protein>
    <submittedName>
        <fullName evidence="1">Uncharacterized protein</fullName>
    </submittedName>
</protein>
<sequence>MRIGDHFPDLQLPLFVVRDGEGHQQFERHTVFAIDVEERRRHRCEFQSLADDRRCDEEMRRDVLDRLLLIDKGLHPPELVQWMKVHALRVFSETVVLGENGVIRGADAAWDGRILGKPPRLDEQLERAIAPAAGRNFIVAGFLTLGVEDRTHVQIVEQTAPRNVVSKVRNSLVRPHAPDIGRRQD</sequence>
<keyword evidence="2" id="KW-1185">Reference proteome</keyword>
<dbReference type="EMBL" id="JAATIT010000003">
    <property type="protein sequence ID" value="NJB90085.1"/>
    <property type="molecule type" value="Genomic_DNA"/>
</dbReference>
<reference evidence="1 2" key="1">
    <citation type="submission" date="2020-03" db="EMBL/GenBank/DDBJ databases">
        <title>Genomic Encyclopedia of Type Strains, Phase IV (KMG-IV): sequencing the most valuable type-strain genomes for metagenomic binning, comparative biology and taxonomic classification.</title>
        <authorList>
            <person name="Goeker M."/>
        </authorList>
    </citation>
    <scope>NUCLEOTIDE SEQUENCE [LARGE SCALE GENOMIC DNA]</scope>
    <source>
        <strain evidence="1 2">DSM 25229</strain>
    </source>
</reference>
<evidence type="ECO:0000313" key="1">
    <source>
        <dbReference type="EMBL" id="NJB90085.1"/>
    </source>
</evidence>
<gene>
    <name evidence="1" type="ORF">GGR90_002279</name>
</gene>
<organism evidence="1 2">
    <name type="scientific">Sphingopyxis italica</name>
    <dbReference type="NCBI Taxonomy" id="1129133"/>
    <lineage>
        <taxon>Bacteria</taxon>
        <taxon>Pseudomonadati</taxon>
        <taxon>Pseudomonadota</taxon>
        <taxon>Alphaproteobacteria</taxon>
        <taxon>Sphingomonadales</taxon>
        <taxon>Sphingomonadaceae</taxon>
        <taxon>Sphingopyxis</taxon>
    </lineage>
</organism>
<accession>A0A7X5XRR0</accession>
<evidence type="ECO:0000313" key="2">
    <source>
        <dbReference type="Proteomes" id="UP000535078"/>
    </source>
</evidence>
<name>A0A7X5XRR0_9SPHN</name>